<dbReference type="STRING" id="679192.HMPREF9013_0863"/>
<feature type="transmembrane region" description="Helical" evidence="8">
    <location>
        <begin position="136"/>
        <end position="156"/>
    </location>
</feature>
<keyword evidence="6 8" id="KW-1133">Transmembrane helix</keyword>
<dbReference type="PANTHER" id="PTHR36122">
    <property type="entry name" value="NICOTINAMIDE RIBOSIDE TRANSPORTER PNUC"/>
    <property type="match status" value="1"/>
</dbReference>
<evidence type="ECO:0000256" key="1">
    <source>
        <dbReference type="ARBA" id="ARBA00004651"/>
    </source>
</evidence>
<comment type="similarity">
    <text evidence="2">Belongs to the nicotinamide ribonucleoside (NR) uptake permease (TC 4.B.1) family.</text>
</comment>
<accession>D2MM86</accession>
<dbReference type="AlphaFoldDB" id="D2MM86"/>
<keyword evidence="7 8" id="KW-0472">Membrane</keyword>
<dbReference type="NCBIfam" id="TIGR01528">
    <property type="entry name" value="NMN_trans_PnuC"/>
    <property type="match status" value="1"/>
</dbReference>
<dbReference type="GO" id="GO:0034257">
    <property type="term" value="F:nicotinamide riboside transmembrane transporter activity"/>
    <property type="evidence" value="ECO:0007669"/>
    <property type="project" value="InterPro"/>
</dbReference>
<evidence type="ECO:0000256" key="6">
    <source>
        <dbReference type="ARBA" id="ARBA00022989"/>
    </source>
</evidence>
<keyword evidence="5 8" id="KW-0812">Transmembrane</keyword>
<evidence type="ECO:0000256" key="4">
    <source>
        <dbReference type="ARBA" id="ARBA00022475"/>
    </source>
</evidence>
<dbReference type="OrthoDB" id="9791248at2"/>
<evidence type="ECO:0000313" key="10">
    <source>
        <dbReference type="Proteomes" id="UP000005017"/>
    </source>
</evidence>
<keyword evidence="10" id="KW-1185">Reference proteome</keyword>
<proteinExistence type="inferred from homology"/>
<feature type="transmembrane region" description="Helical" evidence="8">
    <location>
        <begin position="349"/>
        <end position="370"/>
    </location>
</feature>
<sequence length="403" mass="46323">MKKIRVDFSKKMVKLGTIVFVLLMLGSVVSGWLGYVKLHAAVGTIKYVGQLEMTRDKEAEDFDDNATVFEVVYRRKDSKMIVNYSKEEYENLAKDTIQAYQYQSKDGTNLFFAEKNPSLEKVQATYREKMAEKTMAIFNLCSSLTILAVSVLIMIVFGHMFSTYEKSWFLSIMVLATIFAVAFPEKSANGVNGIIIMWLYLMDTFLNILCELLISKQNKYNFMISVAVELVEIAINLVLMYRFASMVVTLLFWIPIDIISFINWSKHEDSEEKDLTIVRRLTGWQEVLVLTGIVVFTVVVGYFISGLDIRTDFVNRSMATWIAYLDACATAVGIANGLFILFRFREQWVAWYISAILEASMNIMLGQYVLLVLKLGYLTNTTYGYIKWTKYIKSHKEEKLTIF</sequence>
<feature type="transmembrane region" description="Helical" evidence="8">
    <location>
        <begin position="321"/>
        <end position="342"/>
    </location>
</feature>
<dbReference type="Pfam" id="PF04973">
    <property type="entry name" value="NMN_transporter"/>
    <property type="match status" value="1"/>
</dbReference>
<gene>
    <name evidence="9" type="primary">pnuC</name>
    <name evidence="9" type="ORF">HMPREF9013_0863</name>
</gene>
<feature type="transmembrane region" description="Helical" evidence="8">
    <location>
        <begin position="168"/>
        <end position="184"/>
    </location>
</feature>
<dbReference type="EMBL" id="ADFR01000002">
    <property type="protein sequence ID" value="EFC06162.1"/>
    <property type="molecule type" value="Genomic_DNA"/>
</dbReference>
<reference evidence="10" key="1">
    <citation type="submission" date="2009-12" db="EMBL/GenBank/DDBJ databases">
        <title>Sequence of Clostridiales genomosp. BVAB3 str. UPII9-5.</title>
        <authorList>
            <person name="Madupu R."/>
            <person name="Durkin A.S."/>
            <person name="Torralba M."/>
            <person name="Methe B."/>
            <person name="Sutton G.G."/>
            <person name="Strausberg R.L."/>
            <person name="Nelson K.E."/>
        </authorList>
    </citation>
    <scope>NUCLEOTIDE SEQUENCE [LARGE SCALE GENOMIC DNA]</scope>
    <source>
        <strain evidence="10">W1219</strain>
    </source>
</reference>
<comment type="caution">
    <text evidence="9">The sequence shown here is derived from an EMBL/GenBank/DDBJ whole genome shotgun (WGS) entry which is preliminary data.</text>
</comment>
<evidence type="ECO:0000256" key="8">
    <source>
        <dbReference type="SAM" id="Phobius"/>
    </source>
</evidence>
<dbReference type="GO" id="GO:0005886">
    <property type="term" value="C:plasma membrane"/>
    <property type="evidence" value="ECO:0007669"/>
    <property type="project" value="UniProtKB-SubCell"/>
</dbReference>
<evidence type="ECO:0000256" key="7">
    <source>
        <dbReference type="ARBA" id="ARBA00023136"/>
    </source>
</evidence>
<feature type="transmembrane region" description="Helical" evidence="8">
    <location>
        <begin position="190"/>
        <end position="210"/>
    </location>
</feature>
<comment type="subcellular location">
    <subcellularLocation>
        <location evidence="1">Cell membrane</location>
        <topology evidence="1">Multi-pass membrane protein</topology>
    </subcellularLocation>
</comment>
<feature type="transmembrane region" description="Helical" evidence="8">
    <location>
        <begin position="287"/>
        <end position="309"/>
    </location>
</feature>
<feature type="transmembrane region" description="Helical" evidence="8">
    <location>
        <begin position="247"/>
        <end position="266"/>
    </location>
</feature>
<dbReference type="RefSeq" id="WP_006626507.1">
    <property type="nucleotide sequence ID" value="NZ_ADFR01000002.1"/>
</dbReference>
<name>D2MM86_9FIRM</name>
<organism evidence="9 10">
    <name type="scientific">Bulleidia extructa W1219</name>
    <dbReference type="NCBI Taxonomy" id="679192"/>
    <lineage>
        <taxon>Bacteria</taxon>
        <taxon>Bacillati</taxon>
        <taxon>Bacillota</taxon>
        <taxon>Erysipelotrichia</taxon>
        <taxon>Erysipelotrichales</taxon>
        <taxon>Erysipelotrichaceae</taxon>
        <taxon>Bulleidia</taxon>
    </lineage>
</organism>
<dbReference type="Proteomes" id="UP000005017">
    <property type="component" value="Unassembled WGS sequence"/>
</dbReference>
<dbReference type="InterPro" id="IPR006419">
    <property type="entry name" value="NMN_transpt_PnuC"/>
</dbReference>
<evidence type="ECO:0000313" key="9">
    <source>
        <dbReference type="EMBL" id="EFC06162.1"/>
    </source>
</evidence>
<feature type="transmembrane region" description="Helical" evidence="8">
    <location>
        <begin position="12"/>
        <end position="33"/>
    </location>
</feature>
<evidence type="ECO:0000256" key="2">
    <source>
        <dbReference type="ARBA" id="ARBA00006669"/>
    </source>
</evidence>
<dbReference type="eggNOG" id="COG3201">
    <property type="taxonomic scope" value="Bacteria"/>
</dbReference>
<keyword evidence="4" id="KW-1003">Cell membrane</keyword>
<dbReference type="PANTHER" id="PTHR36122:SF2">
    <property type="entry name" value="NICOTINAMIDE RIBOSIDE TRANSPORTER PNUC"/>
    <property type="match status" value="1"/>
</dbReference>
<evidence type="ECO:0000256" key="5">
    <source>
        <dbReference type="ARBA" id="ARBA00022692"/>
    </source>
</evidence>
<keyword evidence="3" id="KW-0813">Transport</keyword>
<evidence type="ECO:0000256" key="3">
    <source>
        <dbReference type="ARBA" id="ARBA00022448"/>
    </source>
</evidence>
<protein>
    <submittedName>
        <fullName evidence="9">Nicotinamide mononucleotide transporter PnuC</fullName>
    </submittedName>
</protein>